<dbReference type="EMBL" id="GGEC01088932">
    <property type="protein sequence ID" value="MBX69416.1"/>
    <property type="molecule type" value="Transcribed_RNA"/>
</dbReference>
<accession>A0A2P2QQU6</accession>
<proteinExistence type="predicted"/>
<dbReference type="AlphaFoldDB" id="A0A2P2QQU6"/>
<organism evidence="1">
    <name type="scientific">Rhizophora mucronata</name>
    <name type="common">Asiatic mangrove</name>
    <dbReference type="NCBI Taxonomy" id="61149"/>
    <lineage>
        <taxon>Eukaryota</taxon>
        <taxon>Viridiplantae</taxon>
        <taxon>Streptophyta</taxon>
        <taxon>Embryophyta</taxon>
        <taxon>Tracheophyta</taxon>
        <taxon>Spermatophyta</taxon>
        <taxon>Magnoliopsida</taxon>
        <taxon>eudicotyledons</taxon>
        <taxon>Gunneridae</taxon>
        <taxon>Pentapetalae</taxon>
        <taxon>rosids</taxon>
        <taxon>fabids</taxon>
        <taxon>Malpighiales</taxon>
        <taxon>Rhizophoraceae</taxon>
        <taxon>Rhizophora</taxon>
    </lineage>
</organism>
<name>A0A2P2QQU6_RHIMU</name>
<protein>
    <submittedName>
        <fullName evidence="1">Uncharacterized protein</fullName>
    </submittedName>
</protein>
<reference evidence="1" key="1">
    <citation type="submission" date="2018-02" db="EMBL/GenBank/DDBJ databases">
        <title>Rhizophora mucronata_Transcriptome.</title>
        <authorList>
            <person name="Meera S.P."/>
            <person name="Sreeshan A."/>
            <person name="Augustine A."/>
        </authorList>
    </citation>
    <scope>NUCLEOTIDE SEQUENCE</scope>
    <source>
        <tissue evidence="1">Leaf</tissue>
    </source>
</reference>
<evidence type="ECO:0000313" key="1">
    <source>
        <dbReference type="EMBL" id="MBX69416.1"/>
    </source>
</evidence>
<sequence length="30" mass="3344">MHGLNPIVSTLVKKMGEQYLFCMVGYSPPC</sequence>